<dbReference type="PANTHER" id="PTHR18964:SF169">
    <property type="entry name" value="N-ACETYLMANNOSAMINE KINASE"/>
    <property type="match status" value="1"/>
</dbReference>
<dbReference type="Proteomes" id="UP000285530">
    <property type="component" value="Unassembled WGS sequence"/>
</dbReference>
<dbReference type="SUPFAM" id="SSF53067">
    <property type="entry name" value="Actin-like ATPase domain"/>
    <property type="match status" value="1"/>
</dbReference>
<reference evidence="1 2" key="1">
    <citation type="submission" date="2018-09" db="EMBL/GenBank/DDBJ databases">
        <title>Paracoccus onubensis nov. sp. a moderate halophilic bacterium isolated from Gruta de las Maravillas (Aracena, Spain).</title>
        <authorList>
            <person name="Jurado V."/>
            <person name="Gutierrez-Patricio S."/>
            <person name="Gonzalez-Pimentel J.L."/>
            <person name="Laiz L."/>
            <person name="Saiz-Jimenez C."/>
        </authorList>
    </citation>
    <scope>NUCLEOTIDE SEQUENCE [LARGE SCALE GENOMIC DNA]</scope>
    <source>
        <strain evidence="1 2">DSM 19484</strain>
    </source>
</reference>
<dbReference type="InterPro" id="IPR043129">
    <property type="entry name" value="ATPase_NBD"/>
</dbReference>
<proteinExistence type="predicted"/>
<gene>
    <name evidence="1" type="ORF">D3P06_14140</name>
</gene>
<dbReference type="InterPro" id="IPR036388">
    <property type="entry name" value="WH-like_DNA-bd_sf"/>
</dbReference>
<evidence type="ECO:0000313" key="1">
    <source>
        <dbReference type="EMBL" id="RJK99769.1"/>
    </source>
</evidence>
<dbReference type="OrthoDB" id="49685at2"/>
<accession>A0A418ZS07</accession>
<dbReference type="PANTHER" id="PTHR18964">
    <property type="entry name" value="ROK (REPRESSOR, ORF, KINASE) FAMILY"/>
    <property type="match status" value="1"/>
</dbReference>
<dbReference type="AlphaFoldDB" id="A0A418ZS07"/>
<dbReference type="RefSeq" id="WP_119887162.1">
    <property type="nucleotide sequence ID" value="NZ_CP067169.1"/>
</dbReference>
<dbReference type="Gene3D" id="1.10.10.10">
    <property type="entry name" value="Winged helix-like DNA-binding domain superfamily/Winged helix DNA-binding domain"/>
    <property type="match status" value="1"/>
</dbReference>
<dbReference type="Gene3D" id="3.30.420.40">
    <property type="match status" value="2"/>
</dbReference>
<name>A0A418ZS07_9RHOB</name>
<dbReference type="InterPro" id="IPR036390">
    <property type="entry name" value="WH_DNA-bd_sf"/>
</dbReference>
<comment type="caution">
    <text evidence="1">The sequence shown here is derived from an EMBL/GenBank/DDBJ whole genome shotgun (WGS) entry which is preliminary data.</text>
</comment>
<evidence type="ECO:0000313" key="2">
    <source>
        <dbReference type="Proteomes" id="UP000285530"/>
    </source>
</evidence>
<organism evidence="1 2">
    <name type="scientific">Paracoccus aestuarii</name>
    <dbReference type="NCBI Taxonomy" id="453842"/>
    <lineage>
        <taxon>Bacteria</taxon>
        <taxon>Pseudomonadati</taxon>
        <taxon>Pseudomonadota</taxon>
        <taxon>Alphaproteobacteria</taxon>
        <taxon>Rhodobacterales</taxon>
        <taxon>Paracoccaceae</taxon>
        <taxon>Paracoccus</taxon>
    </lineage>
</organism>
<keyword evidence="2" id="KW-1185">Reference proteome</keyword>
<protein>
    <submittedName>
        <fullName evidence="1">ROK family transcriptional regulator</fullName>
    </submittedName>
</protein>
<sequence length="374" mass="39584">MPNDHAAAGLSRNERLILSLIRRHGPMPRAALSQPTGLSAQSITNLTRKLIQAGYLDAGEVVRGKVGQPSTPLALAPDGALFLGLKIGRRLAELALVDFAGRVRMHRQEVHAHPDPDRILAFARQGLATLTGSLTPAHRARIAGLGVATPYRLWDWGAEMADWLGRDLRGELARDLRYPVFLDNDATTACGAELIFGRSALPRDFIHIYVAHFAGGGIVLDGALRHGPSRNAGALGSMPIPEGGQLLDRASVSALEQRIGRSLPPDDEGWDVPEAVERAWARDAGRALAFVAMSAVALADLPLVVIDGAVPTATRARLAAATRAALADMPAAGIDRPQVIEGSMGRMARILGAAALPLSHHFQPDGALDQGVCA</sequence>
<dbReference type="Pfam" id="PF13412">
    <property type="entry name" value="HTH_24"/>
    <property type="match status" value="1"/>
</dbReference>
<dbReference type="EMBL" id="QZEV01000088">
    <property type="protein sequence ID" value="RJK99769.1"/>
    <property type="molecule type" value="Genomic_DNA"/>
</dbReference>
<dbReference type="SUPFAM" id="SSF46785">
    <property type="entry name" value="Winged helix' DNA-binding domain"/>
    <property type="match status" value="1"/>
</dbReference>
<dbReference type="Pfam" id="PF00480">
    <property type="entry name" value="ROK"/>
    <property type="match status" value="1"/>
</dbReference>
<dbReference type="InterPro" id="IPR000600">
    <property type="entry name" value="ROK"/>
</dbReference>